<reference evidence="1" key="1">
    <citation type="submission" date="2020-08" db="EMBL/GenBank/DDBJ databases">
        <title>Multicomponent nature underlies the extraordinary mechanical properties of spider dragline silk.</title>
        <authorList>
            <person name="Kono N."/>
            <person name="Nakamura H."/>
            <person name="Mori M."/>
            <person name="Yoshida Y."/>
            <person name="Ohtoshi R."/>
            <person name="Malay A.D."/>
            <person name="Moran D.A.P."/>
            <person name="Tomita M."/>
            <person name="Numata K."/>
            <person name="Arakawa K."/>
        </authorList>
    </citation>
    <scope>NUCLEOTIDE SEQUENCE</scope>
</reference>
<evidence type="ECO:0000313" key="2">
    <source>
        <dbReference type="Proteomes" id="UP000887013"/>
    </source>
</evidence>
<dbReference type="Proteomes" id="UP000887013">
    <property type="component" value="Unassembled WGS sequence"/>
</dbReference>
<dbReference type="AlphaFoldDB" id="A0A8X6QNU3"/>
<dbReference type="InterPro" id="IPR036397">
    <property type="entry name" value="RNaseH_sf"/>
</dbReference>
<dbReference type="OrthoDB" id="6431520at2759"/>
<organism evidence="1 2">
    <name type="scientific">Nephila pilipes</name>
    <name type="common">Giant wood spider</name>
    <name type="synonym">Nephila maculata</name>
    <dbReference type="NCBI Taxonomy" id="299642"/>
    <lineage>
        <taxon>Eukaryota</taxon>
        <taxon>Metazoa</taxon>
        <taxon>Ecdysozoa</taxon>
        <taxon>Arthropoda</taxon>
        <taxon>Chelicerata</taxon>
        <taxon>Arachnida</taxon>
        <taxon>Araneae</taxon>
        <taxon>Araneomorphae</taxon>
        <taxon>Entelegynae</taxon>
        <taxon>Araneoidea</taxon>
        <taxon>Nephilidae</taxon>
        <taxon>Nephila</taxon>
    </lineage>
</organism>
<protein>
    <submittedName>
        <fullName evidence="1">Mariner mos1 transposase</fullName>
    </submittedName>
</protein>
<keyword evidence="2" id="KW-1185">Reference proteome</keyword>
<comment type="caution">
    <text evidence="1">The sequence shown here is derived from an EMBL/GenBank/DDBJ whole genome shotgun (WGS) entry which is preliminary data.</text>
</comment>
<dbReference type="Gene3D" id="3.30.420.10">
    <property type="entry name" value="Ribonuclease H-like superfamily/Ribonuclease H"/>
    <property type="match status" value="1"/>
</dbReference>
<accession>A0A8X6QNU3</accession>
<proteinExistence type="predicted"/>
<evidence type="ECO:0000313" key="1">
    <source>
        <dbReference type="EMBL" id="GFU36186.1"/>
    </source>
</evidence>
<sequence length="88" mass="10029">MKLSLVGSPVKKRSLYEQRHDVISLHDPARPHLAKPAKIYMETLKGKVLPHPPYLQDIGPSDHPSFRSMTHGLAEQLPFFEDTKKMGR</sequence>
<dbReference type="PANTHER" id="PTHR46060">
    <property type="entry name" value="MARINER MOS1 TRANSPOSASE-LIKE PROTEIN"/>
    <property type="match status" value="1"/>
</dbReference>
<gene>
    <name evidence="1" type="primary">RF55_18341</name>
    <name evidence="1" type="ORF">NPIL_347851</name>
</gene>
<name>A0A8X6QNU3_NEPPI</name>
<dbReference type="InterPro" id="IPR052709">
    <property type="entry name" value="Transposase-MT_Hybrid"/>
</dbReference>
<dbReference type="EMBL" id="BMAW01034657">
    <property type="protein sequence ID" value="GFU36186.1"/>
    <property type="molecule type" value="Genomic_DNA"/>
</dbReference>
<dbReference type="PANTHER" id="PTHR46060:SF3">
    <property type="entry name" value="PROTEIN GVQW3"/>
    <property type="match status" value="1"/>
</dbReference>
<dbReference type="GO" id="GO:0003676">
    <property type="term" value="F:nucleic acid binding"/>
    <property type="evidence" value="ECO:0007669"/>
    <property type="project" value="InterPro"/>
</dbReference>